<reference evidence="5" key="1">
    <citation type="journal article" date="2015" name="Proc. Natl. Acad. Sci. U.S.A.">
        <title>Genome sequence of the Asian Tiger mosquito, Aedes albopictus, reveals insights into its biology, genetics, and evolution.</title>
        <authorList>
            <person name="Chen X.G."/>
            <person name="Jiang X."/>
            <person name="Gu J."/>
            <person name="Xu M."/>
            <person name="Wu Y."/>
            <person name="Deng Y."/>
            <person name="Zhang C."/>
            <person name="Bonizzoni M."/>
            <person name="Dermauw W."/>
            <person name="Vontas J."/>
            <person name="Armbruster P."/>
            <person name="Huang X."/>
            <person name="Yang Y."/>
            <person name="Zhang H."/>
            <person name="He W."/>
            <person name="Peng H."/>
            <person name="Liu Y."/>
            <person name="Wu K."/>
            <person name="Chen J."/>
            <person name="Lirakis M."/>
            <person name="Topalis P."/>
            <person name="Van Leeuwen T."/>
            <person name="Hall A.B."/>
            <person name="Jiang X."/>
            <person name="Thorpe C."/>
            <person name="Mueller R.L."/>
            <person name="Sun C."/>
            <person name="Waterhouse R.M."/>
            <person name="Yan G."/>
            <person name="Tu Z.J."/>
            <person name="Fang X."/>
            <person name="James A.A."/>
        </authorList>
    </citation>
    <scope>NUCLEOTIDE SEQUENCE [LARGE SCALE GENOMIC DNA]</scope>
    <source>
        <strain evidence="5">Foshan</strain>
    </source>
</reference>
<name>A0ABM1XQ97_AEDAL</name>
<feature type="domain" description="ZAD" evidence="3">
    <location>
        <begin position="28"/>
        <end position="113"/>
    </location>
</feature>
<evidence type="ECO:0000259" key="3">
    <source>
        <dbReference type="PROSITE" id="PS51915"/>
    </source>
</evidence>
<reference evidence="4" key="2">
    <citation type="submission" date="2025-05" db="UniProtKB">
        <authorList>
            <consortium name="EnsemblMetazoa"/>
        </authorList>
    </citation>
    <scope>IDENTIFICATION</scope>
    <source>
        <strain evidence="4">Foshan</strain>
    </source>
</reference>
<evidence type="ECO:0000313" key="5">
    <source>
        <dbReference type="Proteomes" id="UP000069940"/>
    </source>
</evidence>
<feature type="binding site" evidence="1">
    <location>
        <position position="33"/>
    </location>
    <ligand>
        <name>Zn(2+)</name>
        <dbReference type="ChEBI" id="CHEBI:29105"/>
    </ligand>
</feature>
<evidence type="ECO:0000313" key="4">
    <source>
        <dbReference type="EnsemblMetazoa" id="AALFPA23_001826.P38982"/>
    </source>
</evidence>
<proteinExistence type="predicted"/>
<evidence type="ECO:0000256" key="2">
    <source>
        <dbReference type="SAM" id="MobiDB-lite"/>
    </source>
</evidence>
<dbReference type="SUPFAM" id="SSF57716">
    <property type="entry name" value="Glucocorticoid receptor-like (DNA-binding domain)"/>
    <property type="match status" value="1"/>
</dbReference>
<dbReference type="InterPro" id="IPR013087">
    <property type="entry name" value="Znf_C2H2_type"/>
</dbReference>
<dbReference type="InterPro" id="IPR012934">
    <property type="entry name" value="Znf_AD"/>
</dbReference>
<feature type="binding site" evidence="1">
    <location>
        <position position="89"/>
    </location>
    <ligand>
        <name>Zn(2+)</name>
        <dbReference type="ChEBI" id="CHEBI:29105"/>
    </ligand>
</feature>
<dbReference type="Pfam" id="PF07776">
    <property type="entry name" value="zf-AD"/>
    <property type="match status" value="1"/>
</dbReference>
<keyword evidence="5" id="KW-1185">Reference proteome</keyword>
<protein>
    <recommendedName>
        <fullName evidence="3">ZAD domain-containing protein</fullName>
    </recommendedName>
</protein>
<dbReference type="Proteomes" id="UP000069940">
    <property type="component" value="Unassembled WGS sequence"/>
</dbReference>
<evidence type="ECO:0000256" key="1">
    <source>
        <dbReference type="PROSITE-ProRule" id="PRU01263"/>
    </source>
</evidence>
<feature type="binding site" evidence="1">
    <location>
        <position position="30"/>
    </location>
    <ligand>
        <name>Zn(2+)</name>
        <dbReference type="ChEBI" id="CHEBI:29105"/>
    </ligand>
</feature>
<organism evidence="4 5">
    <name type="scientific">Aedes albopictus</name>
    <name type="common">Asian tiger mosquito</name>
    <name type="synonym">Stegomyia albopicta</name>
    <dbReference type="NCBI Taxonomy" id="7160"/>
    <lineage>
        <taxon>Eukaryota</taxon>
        <taxon>Metazoa</taxon>
        <taxon>Ecdysozoa</taxon>
        <taxon>Arthropoda</taxon>
        <taxon>Hexapoda</taxon>
        <taxon>Insecta</taxon>
        <taxon>Pterygota</taxon>
        <taxon>Neoptera</taxon>
        <taxon>Endopterygota</taxon>
        <taxon>Diptera</taxon>
        <taxon>Nematocera</taxon>
        <taxon>Culicoidea</taxon>
        <taxon>Culicidae</taxon>
        <taxon>Culicinae</taxon>
        <taxon>Aedini</taxon>
        <taxon>Aedes</taxon>
        <taxon>Stegomyia</taxon>
    </lineage>
</organism>
<dbReference type="PROSITE" id="PS00028">
    <property type="entry name" value="ZINC_FINGER_C2H2_1"/>
    <property type="match status" value="1"/>
</dbReference>
<dbReference type="EnsemblMetazoa" id="AALFPA23_001826.R38982">
    <property type="protein sequence ID" value="AALFPA23_001826.P38982"/>
    <property type="gene ID" value="AALFPA23_001826"/>
</dbReference>
<sequence>MICSTATATTRQESTSTAATTTTANIANLCRICSAPGSHSLFLKIPAYLHEHPRECARWSTPIHRLVTEVTGLEITPDDGLPQKICVVCISYLKHAYTFRRQTIDNVAALLAAKYLIGVQERRKDTQKEVEEVIPTMVNPSVVRANVNEISYEMINVGGKKRKAIPYQKNLDKEVLQQVLGGNIKQKKKQNNAEEEQRRIEEALLSRWQDSSPEDNATGSAGGFFSYTEKEFQEDDVMELEVLKECNITFNLPEDYKEKKCPSCRRRFMFDESYNEHLKECLLFKLVKFIREVYHFLFLKENRSISSFEFIRRVVFSVKKTVEVISSYGEDTSEPELETVDSSSAKTTDDDAIKIEQSFLSNLEKLRLSYNLERAKILSPTVPIDDGRSSFTTGSTSISPLLAAITRCEECHVTFETVSELEAHNLLNHRALPIVTAIQNNLKTPPVRFPPAPTPPTLKEMEMIKNQLLSQTPPPPVYSSSSTTKGTGGDRPPSSSDDQRKAVSCKKCHQRFYTITQLDNHQIRSCRRRSPGPSPAAPERNRKNLNASYFYTMELLKDLK</sequence>
<feature type="binding site" evidence="1">
    <location>
        <position position="86"/>
    </location>
    <ligand>
        <name>Zn(2+)</name>
        <dbReference type="ChEBI" id="CHEBI:29105"/>
    </ligand>
</feature>
<accession>A0ABM1XQ97</accession>
<dbReference type="GeneID" id="109416897"/>
<feature type="region of interest" description="Disordered" evidence="2">
    <location>
        <begin position="523"/>
        <end position="543"/>
    </location>
</feature>
<keyword evidence="1" id="KW-0863">Zinc-finger</keyword>
<keyword evidence="1" id="KW-0479">Metal-binding</keyword>
<dbReference type="RefSeq" id="XP_019546550.3">
    <property type="nucleotide sequence ID" value="XM_019691005.3"/>
</dbReference>
<feature type="region of interest" description="Disordered" evidence="2">
    <location>
        <begin position="469"/>
        <end position="502"/>
    </location>
</feature>
<keyword evidence="1" id="KW-0862">Zinc</keyword>
<dbReference type="SMART" id="SM00868">
    <property type="entry name" value="zf-AD"/>
    <property type="match status" value="1"/>
</dbReference>
<dbReference type="PROSITE" id="PS51915">
    <property type="entry name" value="ZAD"/>
    <property type="match status" value="1"/>
</dbReference>